<evidence type="ECO:0000256" key="1">
    <source>
        <dbReference type="SAM" id="MobiDB-lite"/>
    </source>
</evidence>
<keyword evidence="3" id="KW-1185">Reference proteome</keyword>
<proteinExistence type="predicted"/>
<accession>A0ABU6WQK5</accession>
<evidence type="ECO:0000313" key="3">
    <source>
        <dbReference type="Proteomes" id="UP001341840"/>
    </source>
</evidence>
<sequence>IGSDLNLNFPNITIASSTLLPGATATASAASFPATVVACPSLLLLEMTKALHGLYCNPSHREEHHSQGRAGLRATMEAHEEWTTAEAQAEARRWRKQGDGKRKEARRKHSQMYRWKQRRKLGDDFSWVTRKRKEARLWRIHTLKLDDGEDKGSTWRRQNKKYCSCNETERCLKTQRSRSQWRRRLM</sequence>
<gene>
    <name evidence="2" type="ORF">PIB30_083560</name>
</gene>
<dbReference type="Proteomes" id="UP001341840">
    <property type="component" value="Unassembled WGS sequence"/>
</dbReference>
<feature type="compositionally biased region" description="Basic residues" evidence="1">
    <location>
        <begin position="103"/>
        <end position="112"/>
    </location>
</feature>
<feature type="compositionally biased region" description="Basic and acidic residues" evidence="1">
    <location>
        <begin position="90"/>
        <end position="102"/>
    </location>
</feature>
<comment type="caution">
    <text evidence="2">The sequence shown here is derived from an EMBL/GenBank/DDBJ whole genome shotgun (WGS) entry which is preliminary data.</text>
</comment>
<organism evidence="2 3">
    <name type="scientific">Stylosanthes scabra</name>
    <dbReference type="NCBI Taxonomy" id="79078"/>
    <lineage>
        <taxon>Eukaryota</taxon>
        <taxon>Viridiplantae</taxon>
        <taxon>Streptophyta</taxon>
        <taxon>Embryophyta</taxon>
        <taxon>Tracheophyta</taxon>
        <taxon>Spermatophyta</taxon>
        <taxon>Magnoliopsida</taxon>
        <taxon>eudicotyledons</taxon>
        <taxon>Gunneridae</taxon>
        <taxon>Pentapetalae</taxon>
        <taxon>rosids</taxon>
        <taxon>fabids</taxon>
        <taxon>Fabales</taxon>
        <taxon>Fabaceae</taxon>
        <taxon>Papilionoideae</taxon>
        <taxon>50 kb inversion clade</taxon>
        <taxon>dalbergioids sensu lato</taxon>
        <taxon>Dalbergieae</taxon>
        <taxon>Pterocarpus clade</taxon>
        <taxon>Stylosanthes</taxon>
    </lineage>
</organism>
<protein>
    <submittedName>
        <fullName evidence="2">Uncharacterized protein</fullName>
    </submittedName>
</protein>
<name>A0ABU6WQK5_9FABA</name>
<dbReference type="EMBL" id="JASCZI010182568">
    <property type="protein sequence ID" value="MED6188179.1"/>
    <property type="molecule type" value="Genomic_DNA"/>
</dbReference>
<feature type="region of interest" description="Disordered" evidence="1">
    <location>
        <begin position="90"/>
        <end position="112"/>
    </location>
</feature>
<feature type="non-terminal residue" evidence="2">
    <location>
        <position position="1"/>
    </location>
</feature>
<evidence type="ECO:0000313" key="2">
    <source>
        <dbReference type="EMBL" id="MED6188179.1"/>
    </source>
</evidence>
<reference evidence="2 3" key="1">
    <citation type="journal article" date="2023" name="Plants (Basel)">
        <title>Bridging the Gap: Combining Genomics and Transcriptomics Approaches to Understand Stylosanthes scabra, an Orphan Legume from the Brazilian Caatinga.</title>
        <authorList>
            <person name="Ferreira-Neto J.R.C."/>
            <person name="da Silva M.D."/>
            <person name="Binneck E."/>
            <person name="de Melo N.F."/>
            <person name="da Silva R.H."/>
            <person name="de Melo A.L.T.M."/>
            <person name="Pandolfi V."/>
            <person name="Bustamante F.O."/>
            <person name="Brasileiro-Vidal A.C."/>
            <person name="Benko-Iseppon A.M."/>
        </authorList>
    </citation>
    <scope>NUCLEOTIDE SEQUENCE [LARGE SCALE GENOMIC DNA]</scope>
    <source>
        <tissue evidence="2">Leaves</tissue>
    </source>
</reference>